<evidence type="ECO:0000256" key="5">
    <source>
        <dbReference type="ARBA" id="ARBA00022764"/>
    </source>
</evidence>
<dbReference type="RefSeq" id="WP_183328503.1">
    <property type="nucleotide sequence ID" value="NZ_JACHHK010000004.1"/>
</dbReference>
<feature type="transmembrane region" description="Helical" evidence="7">
    <location>
        <begin position="12"/>
        <end position="31"/>
    </location>
</feature>
<dbReference type="EMBL" id="JACHHK010000004">
    <property type="protein sequence ID" value="MBB5183205.1"/>
    <property type="molecule type" value="Genomic_DNA"/>
</dbReference>
<evidence type="ECO:0000256" key="6">
    <source>
        <dbReference type="ARBA" id="ARBA00022841"/>
    </source>
</evidence>
<keyword evidence="7" id="KW-0812">Transmembrane</keyword>
<feature type="domain" description="AlgX/AlgJ SGNH hydrolase-like" evidence="8">
    <location>
        <begin position="111"/>
        <end position="250"/>
    </location>
</feature>
<reference evidence="9 10" key="1">
    <citation type="submission" date="2020-08" db="EMBL/GenBank/DDBJ databases">
        <title>Genomic Encyclopedia of Type Strains, Phase IV (KMG-IV): sequencing the most valuable type-strain genomes for metagenomic binning, comparative biology and taxonomic classification.</title>
        <authorList>
            <person name="Goeker M."/>
        </authorList>
    </citation>
    <scope>NUCLEOTIDE SEQUENCE [LARGE SCALE GENOMIC DNA]</scope>
    <source>
        <strain evidence="9 10">DSM 25799</strain>
    </source>
</reference>
<comment type="subcellular location">
    <subcellularLocation>
        <location evidence="1">Periplasm</location>
    </subcellularLocation>
</comment>
<gene>
    <name evidence="9" type="ORF">HNQ47_001226</name>
</gene>
<dbReference type="AlphaFoldDB" id="A0A7W8FX15"/>
<evidence type="ECO:0000256" key="7">
    <source>
        <dbReference type="SAM" id="Phobius"/>
    </source>
</evidence>
<keyword evidence="4" id="KW-0732">Signal</keyword>
<comment type="caution">
    <text evidence="9">The sequence shown here is derived from an EMBL/GenBank/DDBJ whole genome shotgun (WGS) entry which is preliminary data.</text>
</comment>
<accession>A0A7W8FX15</accession>
<evidence type="ECO:0000313" key="10">
    <source>
        <dbReference type="Proteomes" id="UP000539953"/>
    </source>
</evidence>
<keyword evidence="5" id="KW-0574">Periplasm</keyword>
<keyword evidence="10" id="KW-1185">Reference proteome</keyword>
<proteinExistence type="predicted"/>
<evidence type="ECO:0000256" key="2">
    <source>
        <dbReference type="ARBA" id="ARBA00005182"/>
    </source>
</evidence>
<dbReference type="Proteomes" id="UP000539953">
    <property type="component" value="Unassembled WGS sequence"/>
</dbReference>
<sequence length="380" mass="43595">MKRKRSDKVGMLYSRIMIIVLCLGFVINALAPDQAESTVENRSLQQFPAWNTEDVISGRYGTELNNWFSDQFVGRNALIHLRYLTLKATGTRKIDDVYLGHHTLVEDVAVENEKQLQRNLKAINAFQKKESDINCTFVLVPNAVYVQPQNLPTGADPADQSERIDAIYDQLNSKVKTVDLRSSLKKYSDDYLYYRTDHHWTSYGAFRSFQTIAKEMDLDQNVKKSDYKVYTVADDFKGTLAHKTGSLNMKDDVEIYVPKNDPDYLMTDPSSHKRSRTVFSSEGAQSEDAYTVFLNGNHARIDLEMDNDSDRHLLLIKDSYANAMIPFLIPYYRTITVVDPRYYTGNLSQLMATNVYTDVLYLYNYNTFVQDTSLADVLNS</sequence>
<evidence type="ECO:0000256" key="1">
    <source>
        <dbReference type="ARBA" id="ARBA00004418"/>
    </source>
</evidence>
<keyword evidence="7" id="KW-0472">Membrane</keyword>
<dbReference type="InterPro" id="IPR031811">
    <property type="entry name" value="ALGX/ALGJ_SGNH-like"/>
</dbReference>
<keyword evidence="6" id="KW-0016">Alginate biosynthesis</keyword>
<evidence type="ECO:0000256" key="3">
    <source>
        <dbReference type="ARBA" id="ARBA00022679"/>
    </source>
</evidence>
<evidence type="ECO:0000259" key="8">
    <source>
        <dbReference type="Pfam" id="PF16822"/>
    </source>
</evidence>
<organism evidence="9 10">
    <name type="scientific">Catenisphaera adipataccumulans</name>
    <dbReference type="NCBI Taxonomy" id="700500"/>
    <lineage>
        <taxon>Bacteria</taxon>
        <taxon>Bacillati</taxon>
        <taxon>Bacillota</taxon>
        <taxon>Erysipelotrichia</taxon>
        <taxon>Erysipelotrichales</taxon>
        <taxon>Erysipelotrichaceae</taxon>
        <taxon>Catenisphaera</taxon>
    </lineage>
</organism>
<evidence type="ECO:0000256" key="4">
    <source>
        <dbReference type="ARBA" id="ARBA00022729"/>
    </source>
</evidence>
<keyword evidence="3" id="KW-0808">Transferase</keyword>
<evidence type="ECO:0000313" key="9">
    <source>
        <dbReference type="EMBL" id="MBB5183205.1"/>
    </source>
</evidence>
<protein>
    <recommendedName>
        <fullName evidence="8">AlgX/AlgJ SGNH hydrolase-like domain-containing protein</fullName>
    </recommendedName>
</protein>
<comment type="pathway">
    <text evidence="2">Glycan biosynthesis; alginate biosynthesis.</text>
</comment>
<name>A0A7W8FX15_9FIRM</name>
<dbReference type="Pfam" id="PF16822">
    <property type="entry name" value="ALGX"/>
    <property type="match status" value="1"/>
</dbReference>
<keyword evidence="7" id="KW-1133">Transmembrane helix</keyword>